<sequence>MKENEWTNSMKKLLQGANLGDNIYFDTLNKVPYAQEILSYDLDFKMNKEHTMAFETDLLVFEKEESVIKPRIIIESKINSITTHDAITYSYKAQTHKNVTPYIRYGIMLGNRKHYPLPGRLFRHGTNFDFMISFRGFILSDCEKLAFIELIKKEISYSQKIEEMIYESRNKNRKHYFMLQYEAIGDLPILDPLIYDIDYSKHLEIFPNYEERTKIAEDISFWHKPPKHVLRQVISMQHTPTGETAFDNKVYFPVKKGLPFHTRLNGNLEYLSLNMEA</sequence>
<reference evidence="1" key="1">
    <citation type="thesis" date="2015" institute="Rutgers" country="The State University of New Jersey, 14 College Farm Rd., New Brunswick, NJ, USA">
        <title>Ammonia toxicity in bacteria and its implications for treatment of and resource recovery from highly nitrogenous organic wastes.</title>
        <authorList>
            <person name="Luther A.K."/>
        </authorList>
    </citation>
    <scope>NUCLEOTIDE SEQUENCE</scope>
    <source>
        <strain evidence="1">RT-10B</strain>
    </source>
</reference>
<dbReference type="EMBL" id="JYGE01000002">
    <property type="protein sequence ID" value="PSJ32096.1"/>
    <property type="molecule type" value="Genomic_DNA"/>
</dbReference>
<dbReference type="RefSeq" id="WP_106776080.1">
    <property type="nucleotide sequence ID" value="NZ_JYGE01000002.1"/>
</dbReference>
<gene>
    <name evidence="1" type="ORF">UF10_01465</name>
</gene>
<name>A0A2P7Q2B0_9FIRM</name>
<evidence type="ECO:0000313" key="2">
    <source>
        <dbReference type="Proteomes" id="UP000241434"/>
    </source>
</evidence>
<proteinExistence type="predicted"/>
<evidence type="ECO:0000313" key="1">
    <source>
        <dbReference type="EMBL" id="PSJ32096.1"/>
    </source>
</evidence>
<accession>A0A2P7Q2B0</accession>
<organism evidence="1 2">
    <name type="scientific">Peptostreptococcus russellii</name>
    <dbReference type="NCBI Taxonomy" id="215200"/>
    <lineage>
        <taxon>Bacteria</taxon>
        <taxon>Bacillati</taxon>
        <taxon>Bacillota</taxon>
        <taxon>Clostridia</taxon>
        <taxon>Peptostreptococcales</taxon>
        <taxon>Peptostreptococcaceae</taxon>
        <taxon>Peptostreptococcus</taxon>
    </lineage>
</organism>
<dbReference type="OrthoDB" id="3078667at2"/>
<dbReference type="AlphaFoldDB" id="A0A2P7Q2B0"/>
<keyword evidence="2" id="KW-1185">Reference proteome</keyword>
<comment type="caution">
    <text evidence="1">The sequence shown here is derived from an EMBL/GenBank/DDBJ whole genome shotgun (WGS) entry which is preliminary data.</text>
</comment>
<protein>
    <submittedName>
        <fullName evidence="1">Uncharacterized protein</fullName>
    </submittedName>
</protein>
<dbReference type="Proteomes" id="UP000241434">
    <property type="component" value="Unassembled WGS sequence"/>
</dbReference>